<dbReference type="EMBL" id="RAWE01000253">
    <property type="protein sequence ID" value="RKG95584.1"/>
    <property type="molecule type" value="Genomic_DNA"/>
</dbReference>
<proteinExistence type="predicted"/>
<dbReference type="OrthoDB" id="5515745at2"/>
<name>A0A3A8JTC9_9BACT</name>
<comment type="caution">
    <text evidence="1">The sequence shown here is derived from an EMBL/GenBank/DDBJ whole genome shotgun (WGS) entry which is preliminary data.</text>
</comment>
<accession>A0A3A8JTC9</accession>
<sequence length="107" mass="12389">MKRMWCWRCRQEMPMLDEEEFEEVSTLYRTVFHRSTERTMEAIFAPVSQAYERLTGYAGCHPNTVMHHRIAQYGPPCTACGKPLRTPEARYCAACGKVRQEPAASSR</sequence>
<organism evidence="1 2">
    <name type="scientific">Corallococcus carmarthensis</name>
    <dbReference type="NCBI Taxonomy" id="2316728"/>
    <lineage>
        <taxon>Bacteria</taxon>
        <taxon>Pseudomonadati</taxon>
        <taxon>Myxococcota</taxon>
        <taxon>Myxococcia</taxon>
        <taxon>Myxococcales</taxon>
        <taxon>Cystobacterineae</taxon>
        <taxon>Myxococcaceae</taxon>
        <taxon>Corallococcus</taxon>
    </lineage>
</organism>
<gene>
    <name evidence="1" type="ORF">D7X32_38610</name>
</gene>
<dbReference type="Proteomes" id="UP000268313">
    <property type="component" value="Unassembled WGS sequence"/>
</dbReference>
<keyword evidence="2" id="KW-1185">Reference proteome</keyword>
<evidence type="ECO:0000313" key="1">
    <source>
        <dbReference type="EMBL" id="RKG95584.1"/>
    </source>
</evidence>
<reference evidence="2" key="1">
    <citation type="submission" date="2018-09" db="EMBL/GenBank/DDBJ databases">
        <authorList>
            <person name="Livingstone P.G."/>
            <person name="Whitworth D.E."/>
        </authorList>
    </citation>
    <scope>NUCLEOTIDE SEQUENCE [LARGE SCALE GENOMIC DNA]</scope>
    <source>
        <strain evidence="2">CA043D</strain>
    </source>
</reference>
<protein>
    <submittedName>
        <fullName evidence="1">Uncharacterized protein</fullName>
    </submittedName>
</protein>
<dbReference type="AlphaFoldDB" id="A0A3A8JTC9"/>
<evidence type="ECO:0000313" key="2">
    <source>
        <dbReference type="Proteomes" id="UP000268313"/>
    </source>
</evidence>